<feature type="transmembrane region" description="Helical" evidence="7">
    <location>
        <begin position="159"/>
        <end position="183"/>
    </location>
</feature>
<feature type="transmembrane region" description="Helical" evidence="7">
    <location>
        <begin position="368"/>
        <end position="390"/>
    </location>
</feature>
<evidence type="ECO:0000256" key="3">
    <source>
        <dbReference type="ARBA" id="ARBA00022475"/>
    </source>
</evidence>
<dbReference type="GO" id="GO:0055085">
    <property type="term" value="P:transmembrane transport"/>
    <property type="evidence" value="ECO:0007669"/>
    <property type="project" value="InterPro"/>
</dbReference>
<dbReference type="Proteomes" id="UP000605148">
    <property type="component" value="Unassembled WGS sequence"/>
</dbReference>
<evidence type="ECO:0000256" key="1">
    <source>
        <dbReference type="ARBA" id="ARBA00004651"/>
    </source>
</evidence>
<dbReference type="PROSITE" id="PS50928">
    <property type="entry name" value="ABC_TM1"/>
    <property type="match status" value="2"/>
</dbReference>
<evidence type="ECO:0000256" key="7">
    <source>
        <dbReference type="RuleBase" id="RU363032"/>
    </source>
</evidence>
<dbReference type="AlphaFoldDB" id="A0A916TPH7"/>
<dbReference type="SUPFAM" id="SSF161098">
    <property type="entry name" value="MetI-like"/>
    <property type="match status" value="2"/>
</dbReference>
<reference evidence="9" key="1">
    <citation type="journal article" date="2014" name="Int. J. Syst. Evol. Microbiol.">
        <title>Complete genome sequence of Corynebacterium casei LMG S-19264T (=DSM 44701T), isolated from a smear-ripened cheese.</title>
        <authorList>
            <consortium name="US DOE Joint Genome Institute (JGI-PGF)"/>
            <person name="Walter F."/>
            <person name="Albersmeier A."/>
            <person name="Kalinowski J."/>
            <person name="Ruckert C."/>
        </authorList>
    </citation>
    <scope>NUCLEOTIDE SEQUENCE</scope>
    <source>
        <strain evidence="9">CGMCC 1.12426</strain>
    </source>
</reference>
<evidence type="ECO:0000256" key="4">
    <source>
        <dbReference type="ARBA" id="ARBA00022692"/>
    </source>
</evidence>
<accession>A0A916TPH7</accession>
<feature type="transmembrane region" description="Helical" evidence="7">
    <location>
        <begin position="436"/>
        <end position="456"/>
    </location>
</feature>
<keyword evidence="3" id="KW-1003">Cell membrane</keyword>
<dbReference type="InterPro" id="IPR000515">
    <property type="entry name" value="MetI-like"/>
</dbReference>
<name>A0A916TPH7_9HYPH</name>
<evidence type="ECO:0000313" key="9">
    <source>
        <dbReference type="EMBL" id="GGB57695.1"/>
    </source>
</evidence>
<feature type="transmembrane region" description="Helical" evidence="7">
    <location>
        <begin position="21"/>
        <end position="48"/>
    </location>
</feature>
<keyword evidence="5 7" id="KW-1133">Transmembrane helix</keyword>
<feature type="transmembrane region" description="Helical" evidence="7">
    <location>
        <begin position="68"/>
        <end position="95"/>
    </location>
</feature>
<keyword evidence="2 7" id="KW-0813">Transport</keyword>
<feature type="transmembrane region" description="Helical" evidence="7">
    <location>
        <begin position="313"/>
        <end position="339"/>
    </location>
</feature>
<dbReference type="GO" id="GO:0005886">
    <property type="term" value="C:plasma membrane"/>
    <property type="evidence" value="ECO:0007669"/>
    <property type="project" value="UniProtKB-SubCell"/>
</dbReference>
<evidence type="ECO:0000259" key="8">
    <source>
        <dbReference type="PROSITE" id="PS50928"/>
    </source>
</evidence>
<dbReference type="Gene3D" id="1.10.3720.10">
    <property type="entry name" value="MetI-like"/>
    <property type="match status" value="2"/>
</dbReference>
<proteinExistence type="inferred from homology"/>
<dbReference type="PANTHER" id="PTHR30183">
    <property type="entry name" value="MOLYBDENUM TRANSPORT SYSTEM PERMEASE PROTEIN MODB"/>
    <property type="match status" value="1"/>
</dbReference>
<dbReference type="Pfam" id="PF00528">
    <property type="entry name" value="BPD_transp_1"/>
    <property type="match status" value="1"/>
</dbReference>
<protein>
    <submittedName>
        <fullName evidence="9">ABC transporter permease</fullName>
    </submittedName>
</protein>
<feature type="transmembrane region" description="Helical" evidence="7">
    <location>
        <begin position="542"/>
        <end position="564"/>
    </location>
</feature>
<keyword evidence="6 7" id="KW-0472">Membrane</keyword>
<feature type="transmembrane region" description="Helical" evidence="7">
    <location>
        <begin position="116"/>
        <end position="139"/>
    </location>
</feature>
<feature type="transmembrane region" description="Helical" evidence="7">
    <location>
        <begin position="266"/>
        <end position="287"/>
    </location>
</feature>
<evidence type="ECO:0000256" key="6">
    <source>
        <dbReference type="ARBA" id="ARBA00023136"/>
    </source>
</evidence>
<organism evidence="9 10">
    <name type="scientific">Roseibium aquae</name>
    <dbReference type="NCBI Taxonomy" id="1323746"/>
    <lineage>
        <taxon>Bacteria</taxon>
        <taxon>Pseudomonadati</taxon>
        <taxon>Pseudomonadota</taxon>
        <taxon>Alphaproteobacteria</taxon>
        <taxon>Hyphomicrobiales</taxon>
        <taxon>Stappiaceae</taxon>
        <taxon>Roseibium</taxon>
    </lineage>
</organism>
<feature type="transmembrane region" description="Helical" evidence="7">
    <location>
        <begin position="220"/>
        <end position="240"/>
    </location>
</feature>
<comment type="similarity">
    <text evidence="7">Belongs to the binding-protein-dependent transport system permease family.</text>
</comment>
<dbReference type="InterPro" id="IPR035906">
    <property type="entry name" value="MetI-like_sf"/>
</dbReference>
<comment type="subcellular location">
    <subcellularLocation>
        <location evidence="1 7">Cell membrane</location>
        <topology evidence="1 7">Multi-pass membrane protein</topology>
    </subcellularLocation>
</comment>
<gene>
    <name evidence="9" type="ORF">GCM10011316_32190</name>
</gene>
<keyword evidence="10" id="KW-1185">Reference proteome</keyword>
<dbReference type="EMBL" id="BMFA01000010">
    <property type="protein sequence ID" value="GGB57695.1"/>
    <property type="molecule type" value="Genomic_DNA"/>
</dbReference>
<evidence type="ECO:0000313" key="10">
    <source>
        <dbReference type="Proteomes" id="UP000605148"/>
    </source>
</evidence>
<feature type="transmembrane region" description="Helical" evidence="7">
    <location>
        <begin position="489"/>
        <end position="509"/>
    </location>
</feature>
<keyword evidence="4 7" id="KW-0812">Transmembrane</keyword>
<reference evidence="9" key="2">
    <citation type="submission" date="2020-09" db="EMBL/GenBank/DDBJ databases">
        <authorList>
            <person name="Sun Q."/>
            <person name="Zhou Y."/>
        </authorList>
    </citation>
    <scope>NUCLEOTIDE SEQUENCE</scope>
    <source>
        <strain evidence="9">CGMCC 1.12426</strain>
    </source>
</reference>
<evidence type="ECO:0000256" key="2">
    <source>
        <dbReference type="ARBA" id="ARBA00022448"/>
    </source>
</evidence>
<dbReference type="CDD" id="cd06261">
    <property type="entry name" value="TM_PBP2"/>
    <property type="match status" value="1"/>
</dbReference>
<dbReference type="PANTHER" id="PTHR30183:SF6">
    <property type="entry name" value="INNER MEMBRANE ABC TRANSPORTER PERMEASE PROTEIN YNJC"/>
    <property type="match status" value="1"/>
</dbReference>
<feature type="domain" description="ABC transmembrane type-1" evidence="8">
    <location>
        <begin position="368"/>
        <end position="556"/>
    </location>
</feature>
<comment type="caution">
    <text evidence="9">The sequence shown here is derived from an EMBL/GenBank/DDBJ whole genome shotgun (WGS) entry which is preliminary data.</text>
</comment>
<feature type="domain" description="ABC transmembrane type-1" evidence="8">
    <location>
        <begin position="68"/>
        <end position="283"/>
    </location>
</feature>
<evidence type="ECO:0000256" key="5">
    <source>
        <dbReference type="ARBA" id="ARBA00022989"/>
    </source>
</evidence>
<sequence>MAQRFQMKTGLGAGSPKLPTLLLFVLLAGPISAGLLGTLLPAFGYLPALGASDPSPDAFRALFSAPGIWTSIALSLGTGLVATALSLGIVILFTAGWSSTRAFDNLRRFLSPLLSVPHAAAAFGLAFLIAPSGFLVRLVSPALSGWERPPDLLILNDPYGLTMTAGLILKEVPFLFLMTVAALTQVNVKSISRAVASLGYGRMRGFLITAAPQVYPQIRLPVLAVLAYSTSVVDVALILGPTTPAPLAPRILVWLSDPDPAMRLKASAGAVLQIAVSALAILIWLGFERLARNWFFRTSRTGRRQASDRVPRFLVLTFVIILVAVTASGFGLLGLWSVARGWWFPDTFPAQLTLATWREALTTGGTTIWTTFVLGAGSAICCAALVIWLLESHTRAGNVPGNRLRQFLFLPLLVPQVSFLFGLQVLFIHAQIDGTLLAVMLAHSVFVLPYVFLALADPWAHQDPRYARIAATLGATNSRIFRKVRLPMLLTPLLVAIAIGFAVSVGQYLPTVLIGSGRVSTVTTESLALAAGGNRSLLGVYAMLQLILPFIVFSLASLIPALVFRNRLGMRPTSTH</sequence>
<dbReference type="RefSeq" id="WP_308809960.1">
    <property type="nucleotide sequence ID" value="NZ_BMFA01000010.1"/>
</dbReference>
<feature type="transmembrane region" description="Helical" evidence="7">
    <location>
        <begin position="410"/>
        <end position="430"/>
    </location>
</feature>